<comment type="caution">
    <text evidence="1">The sequence shown here is derived from an EMBL/GenBank/DDBJ whole genome shotgun (WGS) entry which is preliminary data.</text>
</comment>
<accession>A0A834TRJ0</accession>
<organism evidence="1 2">
    <name type="scientific">Senna tora</name>
    <dbReference type="NCBI Taxonomy" id="362788"/>
    <lineage>
        <taxon>Eukaryota</taxon>
        <taxon>Viridiplantae</taxon>
        <taxon>Streptophyta</taxon>
        <taxon>Embryophyta</taxon>
        <taxon>Tracheophyta</taxon>
        <taxon>Spermatophyta</taxon>
        <taxon>Magnoliopsida</taxon>
        <taxon>eudicotyledons</taxon>
        <taxon>Gunneridae</taxon>
        <taxon>Pentapetalae</taxon>
        <taxon>rosids</taxon>
        <taxon>fabids</taxon>
        <taxon>Fabales</taxon>
        <taxon>Fabaceae</taxon>
        <taxon>Caesalpinioideae</taxon>
        <taxon>Cassia clade</taxon>
        <taxon>Senna</taxon>
    </lineage>
</organism>
<evidence type="ECO:0000313" key="2">
    <source>
        <dbReference type="Proteomes" id="UP000634136"/>
    </source>
</evidence>
<name>A0A834TRJ0_9FABA</name>
<gene>
    <name evidence="1" type="ORF">G2W53_016780</name>
</gene>
<dbReference type="EMBL" id="JAAIUW010000006">
    <property type="protein sequence ID" value="KAF7825616.1"/>
    <property type="molecule type" value="Genomic_DNA"/>
</dbReference>
<keyword evidence="2" id="KW-1185">Reference proteome</keyword>
<evidence type="ECO:0000313" key="1">
    <source>
        <dbReference type="EMBL" id="KAF7825616.1"/>
    </source>
</evidence>
<protein>
    <submittedName>
        <fullName evidence="1">Uncharacterized protein</fullName>
    </submittedName>
</protein>
<dbReference type="Proteomes" id="UP000634136">
    <property type="component" value="Unassembled WGS sequence"/>
</dbReference>
<reference evidence="1" key="1">
    <citation type="submission" date="2020-09" db="EMBL/GenBank/DDBJ databases">
        <title>Genome-Enabled Discovery of Anthraquinone Biosynthesis in Senna tora.</title>
        <authorList>
            <person name="Kang S.-H."/>
            <person name="Pandey R.P."/>
            <person name="Lee C.-M."/>
            <person name="Sim J.-S."/>
            <person name="Jeong J.-T."/>
            <person name="Choi B.-S."/>
            <person name="Jung M."/>
            <person name="Ginzburg D."/>
            <person name="Zhao K."/>
            <person name="Won S.Y."/>
            <person name="Oh T.-J."/>
            <person name="Yu Y."/>
            <person name="Kim N.-H."/>
            <person name="Lee O.R."/>
            <person name="Lee T.-H."/>
            <person name="Bashyal P."/>
            <person name="Kim T.-S."/>
            <person name="Lee W.-H."/>
            <person name="Kawkins C."/>
            <person name="Kim C.-K."/>
            <person name="Kim J.S."/>
            <person name="Ahn B.O."/>
            <person name="Rhee S.Y."/>
            <person name="Sohng J.K."/>
        </authorList>
    </citation>
    <scope>NUCLEOTIDE SEQUENCE</scope>
    <source>
        <tissue evidence="1">Leaf</tissue>
    </source>
</reference>
<sequence>MYNDFSFIKLIKRFYTGIKEEDADYPFLTQYGSIELERSNTNE</sequence>
<dbReference type="AlphaFoldDB" id="A0A834TRJ0"/>
<proteinExistence type="predicted"/>